<accession>A0A0P1HU83</accession>
<dbReference type="InterPro" id="IPR007398">
    <property type="entry name" value="BioG"/>
</dbReference>
<proteinExistence type="predicted"/>
<dbReference type="ESTHER" id="9rhob-a0a0p1hu83">
    <property type="family name" value="BioG_Pimeloyl-ACP-methyl-esterase"/>
</dbReference>
<dbReference type="Gene3D" id="3.40.50.1820">
    <property type="entry name" value="alpha/beta hydrolase"/>
    <property type="match status" value="1"/>
</dbReference>
<name>A0A0P1HU83_9RHOB</name>
<evidence type="ECO:0000313" key="2">
    <source>
        <dbReference type="Proteomes" id="UP000051326"/>
    </source>
</evidence>
<dbReference type="AlphaFoldDB" id="A0A0P1HU83"/>
<evidence type="ECO:0008006" key="3">
    <source>
        <dbReference type="Google" id="ProtNLM"/>
    </source>
</evidence>
<protein>
    <recommendedName>
        <fullName evidence="3">Biotin biosynthesis protein BioC</fullName>
    </recommendedName>
</protein>
<reference evidence="1 2" key="1">
    <citation type="submission" date="2015-09" db="EMBL/GenBank/DDBJ databases">
        <authorList>
            <consortium name="Swine Surveillance"/>
        </authorList>
    </citation>
    <scope>NUCLEOTIDE SEQUENCE [LARGE SCALE GENOMIC DNA]</scope>
    <source>
        <strain evidence="1 2">CECT 8399</strain>
    </source>
</reference>
<sequence length="205" mass="22808">MEFRWLKQNSAAEAIMVFGGWAVGPEVFWHLDGPQDILFASGYGDLGADLPDLSGYEQVSLLAWSFGVAAYAHWQQGRPDPFRRKVAVNGSLKPVNRSAGIPPAVFRKTAETLSLESFQSFLTRVFGQPQPPEPLDVEARRSELMAVERRGDAPQTRFDRIWISSGDKIFPPANLQRAWAGQAVRLIDAPHAPFGQFATWEALLQ</sequence>
<dbReference type="SUPFAM" id="SSF53474">
    <property type="entry name" value="alpha/beta-Hydrolases"/>
    <property type="match status" value="1"/>
</dbReference>
<evidence type="ECO:0000313" key="1">
    <source>
        <dbReference type="EMBL" id="CUH98147.1"/>
    </source>
</evidence>
<organism evidence="1 2">
    <name type="scientific">Leisingera aquaemixtae</name>
    <dbReference type="NCBI Taxonomy" id="1396826"/>
    <lineage>
        <taxon>Bacteria</taxon>
        <taxon>Pseudomonadati</taxon>
        <taxon>Pseudomonadota</taxon>
        <taxon>Alphaproteobacteria</taxon>
        <taxon>Rhodobacterales</taxon>
        <taxon>Roseobacteraceae</taxon>
        <taxon>Leisingera</taxon>
    </lineage>
</organism>
<dbReference type="InterPro" id="IPR029058">
    <property type="entry name" value="AB_hydrolase_fold"/>
</dbReference>
<dbReference type="Proteomes" id="UP000051326">
    <property type="component" value="Unassembled WGS sequence"/>
</dbReference>
<dbReference type="EMBL" id="CYSR01000002">
    <property type="protein sequence ID" value="CUH98147.1"/>
    <property type="molecule type" value="Genomic_DNA"/>
</dbReference>
<dbReference type="STRING" id="1396826.PHA8399_00256"/>
<dbReference type="Pfam" id="PF04301">
    <property type="entry name" value="BioG"/>
    <property type="match status" value="1"/>
</dbReference>
<gene>
    <name evidence="1" type="ORF">PHA8399_00256</name>
</gene>
<dbReference type="RefSeq" id="WP_058284388.1">
    <property type="nucleotide sequence ID" value="NZ_CYSR01000002.1"/>
</dbReference>